<dbReference type="PANTHER" id="PTHR34138">
    <property type="entry name" value="CELL SHAPE-DETERMINING PROTEIN MREC"/>
    <property type="match status" value="1"/>
</dbReference>
<evidence type="ECO:0000256" key="3">
    <source>
        <dbReference type="ARBA" id="ARBA00022960"/>
    </source>
</evidence>
<dbReference type="InterPro" id="IPR042177">
    <property type="entry name" value="Cell/Rod_1"/>
</dbReference>
<feature type="compositionally biased region" description="Low complexity" evidence="5">
    <location>
        <begin position="303"/>
        <end position="369"/>
    </location>
</feature>
<dbReference type="PANTHER" id="PTHR34138:SF1">
    <property type="entry name" value="CELL SHAPE-DETERMINING PROTEIN MREC"/>
    <property type="match status" value="1"/>
</dbReference>
<dbReference type="Pfam" id="PF04085">
    <property type="entry name" value="MreC"/>
    <property type="match status" value="1"/>
</dbReference>
<dbReference type="GO" id="GO:0005886">
    <property type="term" value="C:plasma membrane"/>
    <property type="evidence" value="ECO:0007669"/>
    <property type="project" value="TreeGrafter"/>
</dbReference>
<comment type="similarity">
    <text evidence="1">Belongs to the MreC family.</text>
</comment>
<evidence type="ECO:0000256" key="4">
    <source>
        <dbReference type="ARBA" id="ARBA00032089"/>
    </source>
</evidence>
<evidence type="ECO:0000256" key="5">
    <source>
        <dbReference type="SAM" id="MobiDB-lite"/>
    </source>
</evidence>
<accession>A0A0F5K3C6</accession>
<dbReference type="InterPro" id="IPR055342">
    <property type="entry name" value="MreC_beta-barrel_core"/>
</dbReference>
<dbReference type="InterPro" id="IPR042175">
    <property type="entry name" value="Cell/Rod_MreC_2"/>
</dbReference>
<evidence type="ECO:0000313" key="8">
    <source>
        <dbReference type="Proteomes" id="UP000033618"/>
    </source>
</evidence>
<name>A0A0F5K3C6_9BURK</name>
<feature type="domain" description="Rod shape-determining protein MreC beta-barrel core" evidence="6">
    <location>
        <begin position="130"/>
        <end position="273"/>
    </location>
</feature>
<dbReference type="GO" id="GO:0008360">
    <property type="term" value="P:regulation of cell shape"/>
    <property type="evidence" value="ECO:0007669"/>
    <property type="project" value="UniProtKB-KW"/>
</dbReference>
<dbReference type="STRING" id="28092.WM40_04070"/>
<dbReference type="OrthoDB" id="9808025at2"/>
<comment type="caution">
    <text evidence="7">The sequence shown here is derived from an EMBL/GenBank/DDBJ whole genome shotgun (WGS) entry which is preliminary data.</text>
</comment>
<keyword evidence="3" id="KW-0133">Cell shape</keyword>
<keyword evidence="8" id="KW-1185">Reference proteome</keyword>
<dbReference type="Proteomes" id="UP000033618">
    <property type="component" value="Unassembled WGS sequence"/>
</dbReference>
<evidence type="ECO:0000256" key="2">
    <source>
        <dbReference type="ARBA" id="ARBA00013855"/>
    </source>
</evidence>
<dbReference type="InterPro" id="IPR007221">
    <property type="entry name" value="MreC"/>
</dbReference>
<dbReference type="Gene3D" id="2.40.10.340">
    <property type="entry name" value="Rod shape-determining protein MreC, domain 1"/>
    <property type="match status" value="1"/>
</dbReference>
<reference evidence="7 8" key="1">
    <citation type="submission" date="2015-03" db="EMBL/GenBank/DDBJ databases">
        <title>Draft Genome Sequence of Burkholderia andropogonis type strain ICMP2807, isolated from Sorghum bicolor.</title>
        <authorList>
            <person name="Lopes-Santos L."/>
            <person name="Castro D.B."/>
            <person name="Ottoboni L.M."/>
            <person name="Park D."/>
            <person name="Weirc B.S."/>
            <person name="Destefano S.A."/>
        </authorList>
    </citation>
    <scope>NUCLEOTIDE SEQUENCE [LARGE SCALE GENOMIC DNA]</scope>
    <source>
        <strain evidence="7 8">ICMP2807</strain>
    </source>
</reference>
<dbReference type="RefSeq" id="WP_046152236.1">
    <property type="nucleotide sequence ID" value="NZ_CADFGU010000005.1"/>
</dbReference>
<dbReference type="Gene3D" id="2.40.10.350">
    <property type="entry name" value="Rod shape-determining protein MreC, domain 2"/>
    <property type="match status" value="1"/>
</dbReference>
<gene>
    <name evidence="7" type="ORF">WM40_04070</name>
</gene>
<sequence length="377" mass="39782">MDHSPPPLFRQGPSALVRLIVCMSLAIGLLVTDAHFHTLTLFRQVIVTALYPLQRAALAPRDLIADVFSFAVSNETLRAQVSQLQARNLQLGLEASRAAEMQVENSHLRSLLQLTQRAPITPIPAEIQYDTRDPFSQKVIIDHGLQAGVENGAPVITEDGLMGQITRVFPLQSEVTLLTDRDQAVPVQIVRTGVRSVVYGSADTGMLDMRFVPSGADVKPGDELVTSGLDGLYPPGLPVARIVRVDKQSDSAFAKVWASPIAKIRGVRQLLVLHYREALPTNPVEEEKAEQAKNGKGAKKSKSASATKAGATESASAPDAASAASTAEVTPAEATAAALAASGRPAAPAMEASAPAAAAARHGAIKDAAPGTTNHKR</sequence>
<evidence type="ECO:0000259" key="6">
    <source>
        <dbReference type="Pfam" id="PF04085"/>
    </source>
</evidence>
<organism evidence="7 8">
    <name type="scientific">Robbsia andropogonis</name>
    <dbReference type="NCBI Taxonomy" id="28092"/>
    <lineage>
        <taxon>Bacteria</taxon>
        <taxon>Pseudomonadati</taxon>
        <taxon>Pseudomonadota</taxon>
        <taxon>Betaproteobacteria</taxon>
        <taxon>Burkholderiales</taxon>
        <taxon>Burkholderiaceae</taxon>
        <taxon>Robbsia</taxon>
    </lineage>
</organism>
<dbReference type="NCBIfam" id="TIGR00219">
    <property type="entry name" value="mreC"/>
    <property type="match status" value="1"/>
</dbReference>
<dbReference type="AlphaFoldDB" id="A0A0F5K3C6"/>
<dbReference type="EMBL" id="LAQU01000003">
    <property type="protein sequence ID" value="KKB64616.1"/>
    <property type="molecule type" value="Genomic_DNA"/>
</dbReference>
<evidence type="ECO:0000313" key="7">
    <source>
        <dbReference type="EMBL" id="KKB64616.1"/>
    </source>
</evidence>
<feature type="region of interest" description="Disordered" evidence="5">
    <location>
        <begin position="284"/>
        <end position="377"/>
    </location>
</feature>
<dbReference type="PATRIC" id="fig|28092.6.peg.962"/>
<proteinExistence type="inferred from homology"/>
<evidence type="ECO:0000256" key="1">
    <source>
        <dbReference type="ARBA" id="ARBA00009369"/>
    </source>
</evidence>
<protein>
    <recommendedName>
        <fullName evidence="2">Cell shape-determining protein MreC</fullName>
    </recommendedName>
    <alternativeName>
        <fullName evidence="4">Cell shape protein MreC</fullName>
    </alternativeName>
</protein>